<comment type="caution">
    <text evidence="12">The sequence shown here is derived from an EMBL/GenBank/DDBJ whole genome shotgun (WGS) entry which is preliminary data.</text>
</comment>
<evidence type="ECO:0000256" key="3">
    <source>
        <dbReference type="ARBA" id="ARBA00022679"/>
    </source>
</evidence>
<dbReference type="SUPFAM" id="SSF56112">
    <property type="entry name" value="Protein kinase-like (PK-like)"/>
    <property type="match status" value="1"/>
</dbReference>
<keyword evidence="6 9" id="KW-0067">ATP-binding</keyword>
<dbReference type="PROSITE" id="PS00109">
    <property type="entry name" value="PROTEIN_KINASE_TYR"/>
    <property type="match status" value="1"/>
</dbReference>
<keyword evidence="10" id="KW-0812">Transmembrane</keyword>
<evidence type="ECO:0000256" key="4">
    <source>
        <dbReference type="ARBA" id="ARBA00022741"/>
    </source>
</evidence>
<gene>
    <name evidence="12" type="primary">pknD_9</name>
    <name evidence="12" type="ORF">NRB56_31510</name>
</gene>
<keyword evidence="10" id="KW-1133">Transmembrane helix</keyword>
<dbReference type="InterPro" id="IPR008266">
    <property type="entry name" value="Tyr_kinase_AS"/>
</dbReference>
<dbReference type="InterPro" id="IPR017441">
    <property type="entry name" value="Protein_kinase_ATP_BS"/>
</dbReference>
<evidence type="ECO:0000256" key="2">
    <source>
        <dbReference type="ARBA" id="ARBA00022527"/>
    </source>
</evidence>
<dbReference type="EMBL" id="WEGI01000006">
    <property type="protein sequence ID" value="MQY27568.1"/>
    <property type="molecule type" value="Genomic_DNA"/>
</dbReference>
<dbReference type="GO" id="GO:0004713">
    <property type="term" value="F:protein tyrosine kinase activity"/>
    <property type="evidence" value="ECO:0007669"/>
    <property type="project" value="InterPro"/>
</dbReference>
<name>A0A7K0DPQ2_9NOCA</name>
<dbReference type="SMART" id="SM00219">
    <property type="entry name" value="TyrKc"/>
    <property type="match status" value="1"/>
</dbReference>
<dbReference type="PROSITE" id="PS00107">
    <property type="entry name" value="PROTEIN_KINASE_ATP"/>
    <property type="match status" value="1"/>
</dbReference>
<dbReference type="AlphaFoldDB" id="A0A7K0DPQ2"/>
<dbReference type="CDD" id="cd14014">
    <property type="entry name" value="STKc_PknB_like"/>
    <property type="match status" value="1"/>
</dbReference>
<dbReference type="GO" id="GO:0004674">
    <property type="term" value="F:protein serine/threonine kinase activity"/>
    <property type="evidence" value="ECO:0007669"/>
    <property type="project" value="UniProtKB-KW"/>
</dbReference>
<dbReference type="PROSITE" id="PS50011">
    <property type="entry name" value="PROTEIN_KINASE_DOM"/>
    <property type="match status" value="1"/>
</dbReference>
<dbReference type="InterPro" id="IPR020635">
    <property type="entry name" value="Tyr_kinase_cat_dom"/>
</dbReference>
<keyword evidence="4 9" id="KW-0547">Nucleotide-binding</keyword>
<dbReference type="InterPro" id="IPR000719">
    <property type="entry name" value="Prot_kinase_dom"/>
</dbReference>
<accession>A0A7K0DPQ2</accession>
<evidence type="ECO:0000256" key="8">
    <source>
        <dbReference type="ARBA" id="ARBA00048679"/>
    </source>
</evidence>
<dbReference type="GO" id="GO:0005524">
    <property type="term" value="F:ATP binding"/>
    <property type="evidence" value="ECO:0007669"/>
    <property type="project" value="UniProtKB-UniRule"/>
</dbReference>
<evidence type="ECO:0000256" key="5">
    <source>
        <dbReference type="ARBA" id="ARBA00022777"/>
    </source>
</evidence>
<dbReference type="EC" id="2.7.11.1" evidence="1"/>
<evidence type="ECO:0000256" key="10">
    <source>
        <dbReference type="SAM" id="Phobius"/>
    </source>
</evidence>
<keyword evidence="3 12" id="KW-0808">Transferase</keyword>
<feature type="binding site" evidence="9">
    <location>
        <position position="39"/>
    </location>
    <ligand>
        <name>ATP</name>
        <dbReference type="ChEBI" id="CHEBI:30616"/>
    </ligand>
</feature>
<dbReference type="Gene3D" id="3.30.200.20">
    <property type="entry name" value="Phosphorylase Kinase, domain 1"/>
    <property type="match status" value="1"/>
</dbReference>
<keyword evidence="2" id="KW-0723">Serine/threonine-protein kinase</keyword>
<proteinExistence type="predicted"/>
<comment type="catalytic activity">
    <reaction evidence="7">
        <text>L-threonyl-[protein] + ATP = O-phospho-L-threonyl-[protein] + ADP + H(+)</text>
        <dbReference type="Rhea" id="RHEA:46608"/>
        <dbReference type="Rhea" id="RHEA-COMP:11060"/>
        <dbReference type="Rhea" id="RHEA-COMP:11605"/>
        <dbReference type="ChEBI" id="CHEBI:15378"/>
        <dbReference type="ChEBI" id="CHEBI:30013"/>
        <dbReference type="ChEBI" id="CHEBI:30616"/>
        <dbReference type="ChEBI" id="CHEBI:61977"/>
        <dbReference type="ChEBI" id="CHEBI:456216"/>
        <dbReference type="EC" id="2.7.11.1"/>
    </reaction>
</comment>
<comment type="catalytic activity">
    <reaction evidence="8">
        <text>L-seryl-[protein] + ATP = O-phospho-L-seryl-[protein] + ADP + H(+)</text>
        <dbReference type="Rhea" id="RHEA:17989"/>
        <dbReference type="Rhea" id="RHEA-COMP:9863"/>
        <dbReference type="Rhea" id="RHEA-COMP:11604"/>
        <dbReference type="ChEBI" id="CHEBI:15378"/>
        <dbReference type="ChEBI" id="CHEBI:29999"/>
        <dbReference type="ChEBI" id="CHEBI:30616"/>
        <dbReference type="ChEBI" id="CHEBI:83421"/>
        <dbReference type="ChEBI" id="CHEBI:456216"/>
        <dbReference type="EC" id="2.7.11.1"/>
    </reaction>
</comment>
<keyword evidence="13" id="KW-1185">Reference proteome</keyword>
<evidence type="ECO:0000256" key="6">
    <source>
        <dbReference type="ARBA" id="ARBA00022840"/>
    </source>
</evidence>
<keyword evidence="10" id="KW-0472">Membrane</keyword>
<protein>
    <recommendedName>
        <fullName evidence="1">non-specific serine/threonine protein kinase</fullName>
        <ecNumber evidence="1">2.7.11.1</ecNumber>
    </recommendedName>
</protein>
<dbReference type="Proteomes" id="UP000431401">
    <property type="component" value="Unassembled WGS sequence"/>
</dbReference>
<dbReference type="PANTHER" id="PTHR43289:SF6">
    <property type="entry name" value="SERINE_THREONINE-PROTEIN KINASE NEKL-3"/>
    <property type="match status" value="1"/>
</dbReference>
<dbReference type="FunFam" id="3.30.200.20:FF:000035">
    <property type="entry name" value="Serine/threonine protein kinase Stk1"/>
    <property type="match status" value="1"/>
</dbReference>
<evidence type="ECO:0000256" key="1">
    <source>
        <dbReference type="ARBA" id="ARBA00012513"/>
    </source>
</evidence>
<reference evidence="12 13" key="1">
    <citation type="submission" date="2019-10" db="EMBL/GenBank/DDBJ databases">
        <title>Nocardia macrotermitis sp. nov. and Nocardia aurantia sp. nov., isolated from the gut of fungus growing-termite Macrotermes natalensis.</title>
        <authorList>
            <person name="Benndorf R."/>
            <person name="Schwitalla J."/>
            <person name="Martin K."/>
            <person name="De Beer W."/>
            <person name="Kaster A.-K."/>
            <person name="Vollmers J."/>
            <person name="Poulsen M."/>
            <person name="Beemelmanns C."/>
        </authorList>
    </citation>
    <scope>NUCLEOTIDE SEQUENCE [LARGE SCALE GENOMIC DNA]</scope>
    <source>
        <strain evidence="12 13">RB56</strain>
    </source>
</reference>
<evidence type="ECO:0000256" key="9">
    <source>
        <dbReference type="PROSITE-ProRule" id="PRU10141"/>
    </source>
</evidence>
<sequence length="500" mass="53236">MEPGQVFAGFTIERLLGRGGMGEVYLARHPRLPRLTAVKVLDRALGANRPIRARFEREADLAARLDHPNIVAVHDRGAEDDRLWIAMQYVDGIDAGALDVRVLPAAEAVRIVADIADALDYAHASGILHRDVRPENILIAAEPGNRVLLADFGIARLRDDTTHLTGAGNLTATLAYAPPEQLAGAEVDHRADQYALACTLYRLLTGNVPYPVGNSAGLLDSRGAAPVPVHALRPEVPAAMDAVLATALAPDPRQRFTRCADFAAAARRALSAPPDPPAPRRRVRPGRRAALITAGAAVALALVTTAIVAVANSAQRGAAAGTEPVTVPAVSFAPTVAAPPTTADDARPPAVAAVLHNTFPRMVPEIGGRDSGFRDAWCAFESGNRHEKFDGLPYFGDWTTAANCPGALNSRPAAQYLYYLYDSPAAARSVLTGLPPNIRAERGKDGRMYTTYTMSGIGSSGFTYTVTAFRGGPDRERILLLSILPTPADSLDWWRSAPLD</sequence>
<evidence type="ECO:0000313" key="12">
    <source>
        <dbReference type="EMBL" id="MQY27568.1"/>
    </source>
</evidence>
<keyword evidence="5 12" id="KW-0418">Kinase</keyword>
<feature type="transmembrane region" description="Helical" evidence="10">
    <location>
        <begin position="289"/>
        <end position="311"/>
    </location>
</feature>
<evidence type="ECO:0000313" key="13">
    <source>
        <dbReference type="Proteomes" id="UP000431401"/>
    </source>
</evidence>
<dbReference type="Gene3D" id="1.10.510.10">
    <property type="entry name" value="Transferase(Phosphotransferase) domain 1"/>
    <property type="match status" value="1"/>
</dbReference>
<dbReference type="InterPro" id="IPR011009">
    <property type="entry name" value="Kinase-like_dom_sf"/>
</dbReference>
<dbReference type="RefSeq" id="WP_227837754.1">
    <property type="nucleotide sequence ID" value="NZ_WEGI01000006.1"/>
</dbReference>
<dbReference type="PANTHER" id="PTHR43289">
    <property type="entry name" value="MITOGEN-ACTIVATED PROTEIN KINASE KINASE KINASE 20-RELATED"/>
    <property type="match status" value="1"/>
</dbReference>
<evidence type="ECO:0000256" key="7">
    <source>
        <dbReference type="ARBA" id="ARBA00047899"/>
    </source>
</evidence>
<organism evidence="12 13">
    <name type="scientific">Nocardia aurantia</name>
    <dbReference type="NCBI Taxonomy" id="2585199"/>
    <lineage>
        <taxon>Bacteria</taxon>
        <taxon>Bacillati</taxon>
        <taxon>Actinomycetota</taxon>
        <taxon>Actinomycetes</taxon>
        <taxon>Mycobacteriales</taxon>
        <taxon>Nocardiaceae</taxon>
        <taxon>Nocardia</taxon>
    </lineage>
</organism>
<feature type="domain" description="Protein kinase" evidence="11">
    <location>
        <begin position="10"/>
        <end position="270"/>
    </location>
</feature>
<evidence type="ECO:0000259" key="11">
    <source>
        <dbReference type="PROSITE" id="PS50011"/>
    </source>
</evidence>
<dbReference type="Pfam" id="PF00069">
    <property type="entry name" value="Pkinase"/>
    <property type="match status" value="1"/>
</dbReference>